<evidence type="ECO:0000313" key="1">
    <source>
        <dbReference type="EMBL" id="MBD3689865.1"/>
    </source>
</evidence>
<organism evidence="1 2">
    <name type="scientific">Nanchangia anserum</name>
    <dbReference type="NCBI Taxonomy" id="2692125"/>
    <lineage>
        <taxon>Bacteria</taxon>
        <taxon>Bacillati</taxon>
        <taxon>Actinomycetota</taxon>
        <taxon>Actinomycetes</taxon>
        <taxon>Actinomycetales</taxon>
        <taxon>Actinomycetaceae</taxon>
        <taxon>Nanchangia</taxon>
    </lineage>
</organism>
<dbReference type="PANTHER" id="PTHR41287:SF1">
    <property type="entry name" value="PROTEIN YMFN"/>
    <property type="match status" value="1"/>
</dbReference>
<reference evidence="1 2" key="1">
    <citation type="submission" date="2020-08" db="EMBL/GenBank/DDBJ databases">
        <title>Winkia gen. nov., sp. nov., isolated from faeces of the Anser albifrons in China.</title>
        <authorList>
            <person name="Liu Q."/>
        </authorList>
    </citation>
    <scope>NUCLEOTIDE SEQUENCE [LARGE SCALE GENOMIC DNA]</scope>
    <source>
        <strain evidence="1 2">C62</strain>
    </source>
</reference>
<proteinExistence type="predicted"/>
<dbReference type="Gene3D" id="3.40.50.300">
    <property type="entry name" value="P-loop containing nucleotide triphosphate hydrolases"/>
    <property type="match status" value="1"/>
</dbReference>
<protein>
    <submittedName>
        <fullName evidence="1">Terminase</fullName>
    </submittedName>
</protein>
<dbReference type="Gene3D" id="3.30.420.240">
    <property type="match status" value="1"/>
</dbReference>
<dbReference type="Proteomes" id="UP000627538">
    <property type="component" value="Unassembled WGS sequence"/>
</dbReference>
<dbReference type="InterPro" id="IPR005021">
    <property type="entry name" value="Terminase_largesu-like"/>
</dbReference>
<gene>
    <name evidence="1" type="ORF">H8R10_06460</name>
</gene>
<dbReference type="InterPro" id="IPR027417">
    <property type="entry name" value="P-loop_NTPase"/>
</dbReference>
<dbReference type="AlphaFoldDB" id="A0A8I0G8I2"/>
<keyword evidence="2" id="KW-1185">Reference proteome</keyword>
<accession>A0A8I0G8I2</accession>
<evidence type="ECO:0000313" key="2">
    <source>
        <dbReference type="Proteomes" id="UP000627538"/>
    </source>
</evidence>
<sequence length="491" mass="53630">MNSLNDAPAGAQRPRLESFPPYFTSAGEDAIDLAAAAGLNMDEWQRYVLTNALGETSGQKWAAMEVGLVVPRQNGKNMVLIARELAGALLFGESLIVHSAHEFRTCTAAFDKTWEIIKDSPLVEYVAGWEGDAGSNRIRGVKRAHGFEALEFSNGARIQFMTRTAHAARGFTADTLIIDEAYALKDEQLGALIPTMAAQSIKGNPQIWYTSSAGMASSGPLESLRNRGAAGNDRQLAYFEWSAEADADPDDPDAWAQANPALGIHIAPNWVASERASMDEEQFKRERLGIWAIEQEDPPVIAPESWQKCRDEESRPGEKVVFAVDVTPKRDAAVIVAASARPDGRVHVEVVAQNDGPWWVAQWLGERFAANKYPGARVVIDNGSAAAVLVPELGRYRVPVAGVNFREYAQSCGAFFDAIESNKIAHIGQTQLDEAVEAARVKPVGESLWKWIRRAPGDDISPLVAASLAFFAIHKNARPATKRRTRRVVLC</sequence>
<dbReference type="PANTHER" id="PTHR41287">
    <property type="match status" value="1"/>
</dbReference>
<name>A0A8I0G8I2_9ACTO</name>
<dbReference type="EMBL" id="JACRUO010000001">
    <property type="protein sequence ID" value="MBD3689865.1"/>
    <property type="molecule type" value="Genomic_DNA"/>
</dbReference>
<dbReference type="RefSeq" id="WP_191071885.1">
    <property type="nucleotide sequence ID" value="NZ_CP060506.1"/>
</dbReference>
<comment type="caution">
    <text evidence="1">The sequence shown here is derived from an EMBL/GenBank/DDBJ whole genome shotgun (WGS) entry which is preliminary data.</text>
</comment>